<dbReference type="GO" id="GO:0006281">
    <property type="term" value="P:DNA repair"/>
    <property type="evidence" value="ECO:0007669"/>
    <property type="project" value="UniProtKB-KW"/>
</dbReference>
<dbReference type="GO" id="GO:0003911">
    <property type="term" value="F:DNA ligase (NAD+) activity"/>
    <property type="evidence" value="ECO:0007669"/>
    <property type="project" value="UniProtKB-UniRule"/>
</dbReference>
<dbReference type="Pfam" id="PF12826">
    <property type="entry name" value="HHH_2"/>
    <property type="match status" value="1"/>
</dbReference>
<evidence type="ECO:0000256" key="6">
    <source>
        <dbReference type="ARBA" id="ARBA00022833"/>
    </source>
</evidence>
<dbReference type="GO" id="GO:0006260">
    <property type="term" value="P:DNA replication"/>
    <property type="evidence" value="ECO:0007669"/>
    <property type="project" value="UniProtKB-KW"/>
</dbReference>
<comment type="similarity">
    <text evidence="12">Belongs to the NAD-dependent DNA ligase family. LigA subfamily.</text>
</comment>
<dbReference type="Gene3D" id="2.40.50.140">
    <property type="entry name" value="Nucleic acid-binding proteins"/>
    <property type="match status" value="1"/>
</dbReference>
<dbReference type="SUPFAM" id="SSF47781">
    <property type="entry name" value="RuvA domain 2-like"/>
    <property type="match status" value="1"/>
</dbReference>
<keyword evidence="2 12" id="KW-0436">Ligase</keyword>
<evidence type="ECO:0000256" key="10">
    <source>
        <dbReference type="ARBA" id="ARBA00023211"/>
    </source>
</evidence>
<evidence type="ECO:0000256" key="7">
    <source>
        <dbReference type="ARBA" id="ARBA00022842"/>
    </source>
</evidence>
<comment type="function">
    <text evidence="1 12">DNA ligase that catalyzes the formation of phosphodiester linkages between 5'-phosphoryl and 3'-hydroxyl groups in double-stranded DNA using NAD as a coenzyme and as the energy source for the reaction. It is essential for DNA replication and repair of damaged DNA.</text>
</comment>
<keyword evidence="7 12" id="KW-0460">Magnesium</keyword>
<dbReference type="AlphaFoldDB" id="A0A0K1P4X5"/>
<proteinExistence type="inferred from homology"/>
<dbReference type="FunFam" id="3.30.470.30:FF:000001">
    <property type="entry name" value="DNA ligase"/>
    <property type="match status" value="1"/>
</dbReference>
<dbReference type="InterPro" id="IPR036420">
    <property type="entry name" value="BRCT_dom_sf"/>
</dbReference>
<dbReference type="SUPFAM" id="SSF56091">
    <property type="entry name" value="DNA ligase/mRNA capping enzyme, catalytic domain"/>
    <property type="match status" value="1"/>
</dbReference>
<name>A0A0K1P4X5_9MOLU</name>
<feature type="binding site" evidence="12">
    <location>
        <position position="440"/>
    </location>
    <ligand>
        <name>Zn(2+)</name>
        <dbReference type="ChEBI" id="CHEBI:29105"/>
    </ligand>
</feature>
<dbReference type="InterPro" id="IPR001679">
    <property type="entry name" value="DNA_ligase"/>
</dbReference>
<organism evidence="14 15">
    <name type="scientific">Spiroplasma turonicum</name>
    <dbReference type="NCBI Taxonomy" id="216946"/>
    <lineage>
        <taxon>Bacteria</taxon>
        <taxon>Bacillati</taxon>
        <taxon>Mycoplasmatota</taxon>
        <taxon>Mollicutes</taxon>
        <taxon>Entomoplasmatales</taxon>
        <taxon>Spiroplasmataceae</taxon>
        <taxon>Spiroplasma</taxon>
    </lineage>
</organism>
<keyword evidence="8 12" id="KW-0520">NAD</keyword>
<dbReference type="GO" id="GO:0046872">
    <property type="term" value="F:metal ion binding"/>
    <property type="evidence" value="ECO:0007669"/>
    <property type="project" value="UniProtKB-KW"/>
</dbReference>
<dbReference type="InterPro" id="IPR004150">
    <property type="entry name" value="NAD_DNA_ligase_OB"/>
</dbReference>
<dbReference type="KEGG" id="stur:STURON_00110"/>
<dbReference type="Gene3D" id="1.10.150.20">
    <property type="entry name" value="5' to 3' exonuclease, C-terminal subdomain"/>
    <property type="match status" value="2"/>
</dbReference>
<dbReference type="NCBIfam" id="TIGR00575">
    <property type="entry name" value="dnlj"/>
    <property type="match status" value="1"/>
</dbReference>
<protein>
    <recommendedName>
        <fullName evidence="12">DNA ligase</fullName>
        <ecNumber evidence="12">6.5.1.2</ecNumber>
    </recommendedName>
    <alternativeName>
        <fullName evidence="12">Polydeoxyribonucleotide synthase [NAD(+)]</fullName>
    </alternativeName>
</protein>
<accession>A0A0K1P4X5</accession>
<dbReference type="InterPro" id="IPR010994">
    <property type="entry name" value="RuvA_2-like"/>
</dbReference>
<dbReference type="PROSITE" id="PS50172">
    <property type="entry name" value="BRCT"/>
    <property type="match status" value="1"/>
</dbReference>
<evidence type="ECO:0000313" key="14">
    <source>
        <dbReference type="EMBL" id="AKU79356.1"/>
    </source>
</evidence>
<dbReference type="PANTHER" id="PTHR23389:SF9">
    <property type="entry name" value="DNA LIGASE"/>
    <property type="match status" value="1"/>
</dbReference>
<dbReference type="Pfam" id="PF03120">
    <property type="entry name" value="OB_DNA_ligase"/>
    <property type="match status" value="1"/>
</dbReference>
<dbReference type="PATRIC" id="fig|216946.3.peg.108"/>
<evidence type="ECO:0000256" key="2">
    <source>
        <dbReference type="ARBA" id="ARBA00022598"/>
    </source>
</evidence>
<dbReference type="SMART" id="SM00292">
    <property type="entry name" value="BRCT"/>
    <property type="match status" value="1"/>
</dbReference>
<dbReference type="Gene3D" id="3.30.470.30">
    <property type="entry name" value="DNA ligase/mRNA capping enzyme"/>
    <property type="match status" value="1"/>
</dbReference>
<feature type="binding site" evidence="12">
    <location>
        <begin position="96"/>
        <end position="97"/>
    </location>
    <ligand>
        <name>NAD(+)</name>
        <dbReference type="ChEBI" id="CHEBI:57540"/>
    </ligand>
</feature>
<comment type="cofactor">
    <cofactor evidence="12">
        <name>Mg(2+)</name>
        <dbReference type="ChEBI" id="CHEBI:18420"/>
    </cofactor>
    <cofactor evidence="12">
        <name>Mn(2+)</name>
        <dbReference type="ChEBI" id="CHEBI:29035"/>
    </cofactor>
</comment>
<feature type="binding site" evidence="12">
    <location>
        <position position="299"/>
    </location>
    <ligand>
        <name>NAD(+)</name>
        <dbReference type="ChEBI" id="CHEBI:57540"/>
    </ligand>
</feature>
<dbReference type="InterPro" id="IPR004149">
    <property type="entry name" value="Znf_DNAligase_C4"/>
</dbReference>
<dbReference type="Gene3D" id="3.40.50.10190">
    <property type="entry name" value="BRCT domain"/>
    <property type="match status" value="1"/>
</dbReference>
<feature type="active site" description="N6-AMP-lysine intermediate" evidence="12">
    <location>
        <position position="129"/>
    </location>
</feature>
<dbReference type="PROSITE" id="PS01055">
    <property type="entry name" value="DNA_LIGASE_N1"/>
    <property type="match status" value="1"/>
</dbReference>
<gene>
    <name evidence="12 14" type="primary">ligA</name>
    <name evidence="14" type="ORF">STURON_00110</name>
</gene>
<keyword evidence="6 12" id="KW-0862">Zinc</keyword>
<dbReference type="SMART" id="SM00278">
    <property type="entry name" value="HhH1"/>
    <property type="match status" value="3"/>
</dbReference>
<keyword evidence="9 12" id="KW-0234">DNA repair</keyword>
<feature type="binding site" evidence="12">
    <location>
        <position position="150"/>
    </location>
    <ligand>
        <name>NAD(+)</name>
        <dbReference type="ChEBI" id="CHEBI:57540"/>
    </ligand>
</feature>
<reference evidence="14 15" key="1">
    <citation type="journal article" date="2015" name="Genome Announc.">
        <title>Complete Genome Sequence of Spiroplasma turonicum Strain Tab4cT, a Parasite of a Horse Fly, Haematopota sp. (Diptera: Tabanidae).</title>
        <authorList>
            <person name="Davis R.E."/>
            <person name="Shao J."/>
            <person name="Zhao Y."/>
            <person name="Gasparich G.E."/>
            <person name="Gaynor B.J."/>
            <person name="Donofrio N."/>
        </authorList>
    </citation>
    <scope>NUCLEOTIDE SEQUENCE [LARGE SCALE GENOMIC DNA]</scope>
    <source>
        <strain evidence="14 15">Tab4c</strain>
    </source>
</reference>
<evidence type="ECO:0000259" key="13">
    <source>
        <dbReference type="PROSITE" id="PS50172"/>
    </source>
</evidence>
<comment type="catalytic activity">
    <reaction evidence="11 12">
        <text>NAD(+) + (deoxyribonucleotide)n-3'-hydroxyl + 5'-phospho-(deoxyribonucleotide)m = (deoxyribonucleotide)n+m + AMP + beta-nicotinamide D-nucleotide.</text>
        <dbReference type="EC" id="6.5.1.2"/>
    </reaction>
</comment>
<feature type="binding site" evidence="12">
    <location>
        <position position="420"/>
    </location>
    <ligand>
        <name>Zn(2+)</name>
        <dbReference type="ChEBI" id="CHEBI:29105"/>
    </ligand>
</feature>
<evidence type="ECO:0000256" key="12">
    <source>
        <dbReference type="HAMAP-Rule" id="MF_01588"/>
    </source>
</evidence>
<dbReference type="InterPro" id="IPR041663">
    <property type="entry name" value="DisA/LigA_HHH"/>
</dbReference>
<dbReference type="InterPro" id="IPR013840">
    <property type="entry name" value="DNAligase_N"/>
</dbReference>
<dbReference type="CDD" id="cd00114">
    <property type="entry name" value="LIGANc"/>
    <property type="match status" value="1"/>
</dbReference>
<dbReference type="NCBIfam" id="NF005932">
    <property type="entry name" value="PRK07956.1"/>
    <property type="match status" value="1"/>
</dbReference>
<dbReference type="EMBL" id="CP012328">
    <property type="protein sequence ID" value="AKU79356.1"/>
    <property type="molecule type" value="Genomic_DNA"/>
</dbReference>
<feature type="binding site" evidence="12">
    <location>
        <position position="323"/>
    </location>
    <ligand>
        <name>NAD(+)</name>
        <dbReference type="ChEBI" id="CHEBI:57540"/>
    </ligand>
</feature>
<dbReference type="PIRSF" id="PIRSF001604">
    <property type="entry name" value="LigA"/>
    <property type="match status" value="1"/>
</dbReference>
<dbReference type="GO" id="GO:0003677">
    <property type="term" value="F:DNA binding"/>
    <property type="evidence" value="ECO:0007669"/>
    <property type="project" value="InterPro"/>
</dbReference>
<dbReference type="InterPro" id="IPR003583">
    <property type="entry name" value="Hlx-hairpin-Hlx_DNA-bd_motif"/>
</dbReference>
<dbReference type="Pfam" id="PF00533">
    <property type="entry name" value="BRCT"/>
    <property type="match status" value="1"/>
</dbReference>
<dbReference type="SUPFAM" id="SSF52113">
    <property type="entry name" value="BRCT domain"/>
    <property type="match status" value="1"/>
</dbReference>
<dbReference type="HAMAP" id="MF_01588">
    <property type="entry name" value="DNA_ligase_A"/>
    <property type="match status" value="1"/>
</dbReference>
<dbReference type="SMART" id="SM00532">
    <property type="entry name" value="LIGANc"/>
    <property type="match status" value="1"/>
</dbReference>
<feature type="domain" description="BRCT" evidence="13">
    <location>
        <begin position="601"/>
        <end position="678"/>
    </location>
</feature>
<sequence>MLLKNIKDFTFNRRYMEDIKKQIEEIKLTLETWEHAYYVLDKPIVDDLVYDNKLKELKTLEEKYPEYITSDSPTQRVGGQVSEKFEKYNHKYPMLSLDNAFNQDDLYDFDKSIKKQLEKDNFSYFVEPKIDGLSISLIYEKGKFSKAVTRGNGLQGEDVTFNVKTIRSVPLRINDTSDYFEVRGEVFLSKKEFERINEERKLSNEDLFANPRNAAAGTIRQLNPTIVASRRLDVFLYYYLNRDKYTKHSESLSYISSLGFKVNDLGKHCKSIEDVIEHINYIENQRYNLQYEIDGAVVKVDEFKFYDKIGYTSKFPKWATAYKYPAEIKVTKLLNIFASVGRTGKITYNAILSPVSLAGTTVQAATLHNAEYIFNKKIKVGSNVKVKKAGDIIPEVLEVIEDELYNTLETYKKIEYCPACDSKLEIFNDEVDQYCINFNCERKIIKSLEHFVSRGAMNIDGMSIKIIEKLYANKIIKNVIDIYNFKKHKSKILELDNMGEKSFNNLLEAIEKSKTNDADKLLFGLGIRYVGSKTAKLLLERFKDVKNLLNATKEEIESIYEVGPKVAQSIIDWSSIQENVDLINELQIVGVNINFSKNQSNDNVNISKKSFVITGTLSKPRPYFVDLIESFGGKVISAISKKTDYLLAGEEAGSKLEKAKSLQVNIISEEDFFKMLEG</sequence>
<dbReference type="Gene3D" id="1.10.287.610">
    <property type="entry name" value="Helix hairpin bin"/>
    <property type="match status" value="1"/>
</dbReference>
<feature type="binding site" evidence="12">
    <location>
        <begin position="47"/>
        <end position="51"/>
    </location>
    <ligand>
        <name>NAD(+)</name>
        <dbReference type="ChEBI" id="CHEBI:57540"/>
    </ligand>
</feature>
<keyword evidence="5 12" id="KW-0227">DNA damage</keyword>
<keyword evidence="3 12" id="KW-0235">DNA replication</keyword>
<dbReference type="Pfam" id="PF03119">
    <property type="entry name" value="DNA_ligase_ZBD"/>
    <property type="match status" value="1"/>
</dbReference>
<feature type="binding site" evidence="12">
    <location>
        <position position="127"/>
    </location>
    <ligand>
        <name>NAD(+)</name>
        <dbReference type="ChEBI" id="CHEBI:57540"/>
    </ligand>
</feature>
<dbReference type="PANTHER" id="PTHR23389">
    <property type="entry name" value="CHROMOSOME TRANSMISSION FIDELITY FACTOR 18"/>
    <property type="match status" value="1"/>
</dbReference>
<keyword evidence="15" id="KW-1185">Reference proteome</keyword>
<dbReference type="STRING" id="216946.STURO_v1c01080"/>
<feature type="binding site" evidence="12">
    <location>
        <position position="185"/>
    </location>
    <ligand>
        <name>NAD(+)</name>
        <dbReference type="ChEBI" id="CHEBI:57540"/>
    </ligand>
</feature>
<keyword evidence="10 12" id="KW-0464">Manganese</keyword>
<dbReference type="FunFam" id="1.10.150.20:FF:000007">
    <property type="entry name" value="DNA ligase"/>
    <property type="match status" value="1"/>
</dbReference>
<dbReference type="InterPro" id="IPR013839">
    <property type="entry name" value="DNAligase_adenylation"/>
</dbReference>
<evidence type="ECO:0000256" key="1">
    <source>
        <dbReference type="ARBA" id="ARBA00004067"/>
    </source>
</evidence>
<dbReference type="EC" id="6.5.1.2" evidence="12"/>
<evidence type="ECO:0000256" key="9">
    <source>
        <dbReference type="ARBA" id="ARBA00023204"/>
    </source>
</evidence>
<dbReference type="InterPro" id="IPR018239">
    <property type="entry name" value="DNA_ligase_AS"/>
</dbReference>
<dbReference type="InterPro" id="IPR012340">
    <property type="entry name" value="NA-bd_OB-fold"/>
</dbReference>
<dbReference type="SUPFAM" id="SSF50249">
    <property type="entry name" value="Nucleic acid-binding proteins"/>
    <property type="match status" value="1"/>
</dbReference>
<evidence type="ECO:0000256" key="4">
    <source>
        <dbReference type="ARBA" id="ARBA00022723"/>
    </source>
</evidence>
<evidence type="ECO:0000256" key="11">
    <source>
        <dbReference type="ARBA" id="ARBA00034005"/>
    </source>
</evidence>
<feature type="binding site" evidence="12">
    <location>
        <position position="417"/>
    </location>
    <ligand>
        <name>Zn(2+)</name>
        <dbReference type="ChEBI" id="CHEBI:29105"/>
    </ligand>
</feature>
<evidence type="ECO:0000256" key="3">
    <source>
        <dbReference type="ARBA" id="ARBA00022705"/>
    </source>
</evidence>
<keyword evidence="4 12" id="KW-0479">Metal-binding</keyword>
<evidence type="ECO:0000313" key="15">
    <source>
        <dbReference type="Proteomes" id="UP000067243"/>
    </source>
</evidence>
<evidence type="ECO:0000256" key="8">
    <source>
        <dbReference type="ARBA" id="ARBA00023027"/>
    </source>
</evidence>
<dbReference type="CDD" id="cd17748">
    <property type="entry name" value="BRCT_DNA_ligase_like"/>
    <property type="match status" value="1"/>
</dbReference>
<dbReference type="Pfam" id="PF01653">
    <property type="entry name" value="DNA_ligase_aden"/>
    <property type="match status" value="1"/>
</dbReference>
<evidence type="ECO:0000256" key="5">
    <source>
        <dbReference type="ARBA" id="ARBA00022763"/>
    </source>
</evidence>
<dbReference type="GO" id="GO:0005829">
    <property type="term" value="C:cytosol"/>
    <property type="evidence" value="ECO:0007669"/>
    <property type="project" value="TreeGrafter"/>
</dbReference>
<feature type="binding site" evidence="12">
    <location>
        <position position="435"/>
    </location>
    <ligand>
        <name>Zn(2+)</name>
        <dbReference type="ChEBI" id="CHEBI:29105"/>
    </ligand>
</feature>
<dbReference type="InterPro" id="IPR001357">
    <property type="entry name" value="BRCT_dom"/>
</dbReference>
<dbReference type="Proteomes" id="UP000067243">
    <property type="component" value="Chromosome"/>
</dbReference>